<dbReference type="EMBL" id="JANHOG010001338">
    <property type="protein sequence ID" value="KAJ3538769.1"/>
    <property type="molecule type" value="Genomic_DNA"/>
</dbReference>
<evidence type="ECO:0000313" key="2">
    <source>
        <dbReference type="Proteomes" id="UP001148662"/>
    </source>
</evidence>
<keyword evidence="2" id="KW-1185">Reference proteome</keyword>
<protein>
    <submittedName>
        <fullName evidence="1">Uncharacterized protein</fullName>
    </submittedName>
</protein>
<organism evidence="1 2">
    <name type="scientific">Phlebia brevispora</name>
    <dbReference type="NCBI Taxonomy" id="194682"/>
    <lineage>
        <taxon>Eukaryota</taxon>
        <taxon>Fungi</taxon>
        <taxon>Dikarya</taxon>
        <taxon>Basidiomycota</taxon>
        <taxon>Agaricomycotina</taxon>
        <taxon>Agaricomycetes</taxon>
        <taxon>Polyporales</taxon>
        <taxon>Meruliaceae</taxon>
        <taxon>Phlebia</taxon>
    </lineage>
</organism>
<comment type="caution">
    <text evidence="1">The sequence shown here is derived from an EMBL/GenBank/DDBJ whole genome shotgun (WGS) entry which is preliminary data.</text>
</comment>
<reference evidence="1" key="1">
    <citation type="submission" date="2022-07" db="EMBL/GenBank/DDBJ databases">
        <title>Genome Sequence of Phlebia brevispora.</title>
        <authorList>
            <person name="Buettner E."/>
        </authorList>
    </citation>
    <scope>NUCLEOTIDE SEQUENCE</scope>
    <source>
        <strain evidence="1">MPL23</strain>
    </source>
</reference>
<evidence type="ECO:0000313" key="1">
    <source>
        <dbReference type="EMBL" id="KAJ3538769.1"/>
    </source>
</evidence>
<dbReference type="Proteomes" id="UP001148662">
    <property type="component" value="Unassembled WGS sequence"/>
</dbReference>
<name>A0ACC1SFY1_9APHY</name>
<sequence>MAGDVRTSREASSAYFQGSCVGASLACLFLRSTLATSSPTMATSSDGGDNYIPSTLSNTLNNGTSSGDMRFYLQSILDDKEKQLQQAGTLGQQLLAQRMELDDTVRVLLEMLDVGDGDEVRDKLRELEETVKTWDKENEQLSIPLGVKVNGTPSSPPVEISRGNISRSAERTKASATGTTAAQSSRRAKNAAHRANDVEFALDIGNGLLLEVRRLQALLTEREQALQDMKEFKDDLEKTVESLRAALREQEQSADKYKEENWNLEVTIQELRTQQTELQATSQRLEGEQKKLTKVLATTRESADHYKNEVERVQNVSDEQKQKHDTTSAQYRRQIAGLQRQIFDLQQANEATKSELAKAQRKSPRYLTPTTPNGLAPSTVATPANEDVEDVFGTPGGASTHNRKKVDTSGLFPLEDFDYDESPDVSPSRPFFAPNHPSNEIEVLQQRLAHAQRQINTLKSSLQREKEMRIEYKRKLDASMVKSDDDEEGENEDEEVPQQSITEESRPKPRLTPYRSSRGRGARKGTRRTYTPAETCCSQSVVRVWRGRQRRGR</sequence>
<gene>
    <name evidence="1" type="ORF">NM688_g6472</name>
</gene>
<accession>A0ACC1SFY1</accession>
<proteinExistence type="predicted"/>